<dbReference type="PANTHER" id="PTHR33153:SF3">
    <property type="entry name" value="TRAFFICKING PROTEIN PARTICLE COMPLEX SUBUNIT 11 DOMAIN-CONTAINING PROTEIN"/>
    <property type="match status" value="1"/>
</dbReference>
<reference evidence="2" key="1">
    <citation type="submission" date="2014-11" db="EMBL/GenBank/DDBJ databases">
        <authorList>
            <person name="Otto D Thomas"/>
            <person name="Naeem Raeece"/>
        </authorList>
    </citation>
    <scope>NUCLEOTIDE SEQUENCE</scope>
</reference>
<accession>A0A0G4HJC8</accession>
<evidence type="ECO:0000313" key="2">
    <source>
        <dbReference type="EMBL" id="CEM44155.1"/>
    </source>
</evidence>
<dbReference type="PANTHER" id="PTHR33153">
    <property type="entry name" value="MYND-TYPE DOMAIN-CONTAINING PROTEIN"/>
    <property type="match status" value="1"/>
</dbReference>
<dbReference type="InterPro" id="IPR057191">
    <property type="entry name" value="DUF7869"/>
</dbReference>
<gene>
    <name evidence="2" type="ORF">Cvel_28095</name>
</gene>
<sequence>MGVREVQTAHRVDASSIRSSLAQPCCTSECCREFAFTEVRQWRVQYEAISHQDQNQWLLDVVNRNSCGKWVAWKFLGRPVCSRAFRLLTGIGMASIVDKIRRHREGHCRYVRFFQRPQLVLNSYRAWLREMIRVSSCKMPDRDGKVQFPFATRKQLFQLLVAEHAVVPIIPGKPALSTFYQVLREFRGQIVWAKQKRFSKCDRCAYLSYCIAHEPLPGEQRKLEHAQIVHVVDTIRQRLVYYDERRLSQVDPHNHITIIMDGMDQNFSTIPHCEFNHRLKSAEPLGARIKLIGVMAHGRGKLVFAVPPEEAHGSNMTVTVLNFALTEIQRHWPDFEPRTFHLQMDNTSSENKNMTVLAYLNVLVHRFTFEQIVNGFLPVGHTHEDIDAFFGVLSKALKASDFFTVDELFEIIRKALEDSQEPIYFYKLYSQFDWKTYLLPHVSRKFDIALQPVHAFRIRKNPEGKIVTDYKKKLTSSWTAENCKCQDFPLCSTQLANHFQ</sequence>
<feature type="domain" description="DUF7869" evidence="1">
    <location>
        <begin position="289"/>
        <end position="474"/>
    </location>
</feature>
<name>A0A0G4HJC8_9ALVE</name>
<proteinExistence type="predicted"/>
<dbReference type="Pfam" id="PF25273">
    <property type="entry name" value="DUF7869"/>
    <property type="match status" value="1"/>
</dbReference>
<dbReference type="EMBL" id="CDMZ01002854">
    <property type="protein sequence ID" value="CEM44155.1"/>
    <property type="molecule type" value="Genomic_DNA"/>
</dbReference>
<organism evidence="2">
    <name type="scientific">Chromera velia CCMP2878</name>
    <dbReference type="NCBI Taxonomy" id="1169474"/>
    <lineage>
        <taxon>Eukaryota</taxon>
        <taxon>Sar</taxon>
        <taxon>Alveolata</taxon>
        <taxon>Colpodellida</taxon>
        <taxon>Chromeraceae</taxon>
        <taxon>Chromera</taxon>
    </lineage>
</organism>
<protein>
    <recommendedName>
        <fullName evidence="1">DUF7869 domain-containing protein</fullName>
    </recommendedName>
</protein>
<dbReference type="AlphaFoldDB" id="A0A0G4HJC8"/>
<dbReference type="VEuPathDB" id="CryptoDB:Cvel_28095"/>
<evidence type="ECO:0000259" key="1">
    <source>
        <dbReference type="Pfam" id="PF25273"/>
    </source>
</evidence>